<name>C0EIS0_9FIRM</name>
<dbReference type="EMBL" id="ACEC01000130">
    <property type="protein sequence ID" value="EEG28581.1"/>
    <property type="molecule type" value="Genomic_DNA"/>
</dbReference>
<reference evidence="1 2" key="1">
    <citation type="submission" date="2009-01" db="EMBL/GenBank/DDBJ databases">
        <authorList>
            <person name="Fulton L."/>
            <person name="Clifton S."/>
            <person name="Fulton B."/>
            <person name="Xu J."/>
            <person name="Minx P."/>
            <person name="Pepin K.H."/>
            <person name="Johnson M."/>
            <person name="Bhonagiri V."/>
            <person name="Nash W.E."/>
            <person name="Mardis E.R."/>
            <person name="Wilson R.K."/>
        </authorList>
    </citation>
    <scope>NUCLEOTIDE SEQUENCE [LARGE SCALE GENOMIC DNA]</scope>
    <source>
        <strain evidence="1 2">DSM 5476</strain>
    </source>
</reference>
<evidence type="ECO:0000313" key="1">
    <source>
        <dbReference type="EMBL" id="EEG28581.1"/>
    </source>
</evidence>
<dbReference type="HOGENOM" id="CLU_2946960_0_0_9"/>
<accession>C0EIS0</accession>
<protein>
    <submittedName>
        <fullName evidence="1">Uncharacterized protein</fullName>
    </submittedName>
</protein>
<organism evidence="1 2">
    <name type="scientific">[Clostridium] methylpentosum DSM 5476</name>
    <dbReference type="NCBI Taxonomy" id="537013"/>
    <lineage>
        <taxon>Bacteria</taxon>
        <taxon>Bacillati</taxon>
        <taxon>Bacillota</taxon>
        <taxon>Clostridia</taxon>
        <taxon>Eubacteriales</taxon>
        <taxon>Oscillospiraceae</taxon>
        <taxon>Oscillospiraceae incertae sedis</taxon>
    </lineage>
</organism>
<dbReference type="AlphaFoldDB" id="C0EIS0"/>
<reference evidence="1 2" key="2">
    <citation type="submission" date="2009-02" db="EMBL/GenBank/DDBJ databases">
        <title>Draft genome sequence of Clostridium methylpentosum (DSM 5476).</title>
        <authorList>
            <person name="Sudarsanam P."/>
            <person name="Ley R."/>
            <person name="Guruge J."/>
            <person name="Turnbaugh P.J."/>
            <person name="Mahowald M."/>
            <person name="Liep D."/>
            <person name="Gordon J."/>
        </authorList>
    </citation>
    <scope>NUCLEOTIDE SEQUENCE [LARGE SCALE GENOMIC DNA]</scope>
    <source>
        <strain evidence="1 2">DSM 5476</strain>
    </source>
</reference>
<sequence length="61" mass="6967">MRTDIDSDCFCFAKAPFFFDNPFTFYTTLGRTGGFIEPKRTKAKGASEKAGAFLTFRWQEP</sequence>
<comment type="caution">
    <text evidence="1">The sequence shown here is derived from an EMBL/GenBank/DDBJ whole genome shotgun (WGS) entry which is preliminary data.</text>
</comment>
<proteinExistence type="predicted"/>
<keyword evidence="2" id="KW-1185">Reference proteome</keyword>
<feature type="non-terminal residue" evidence="1">
    <location>
        <position position="61"/>
    </location>
</feature>
<evidence type="ECO:0000313" key="2">
    <source>
        <dbReference type="Proteomes" id="UP000003340"/>
    </source>
</evidence>
<dbReference type="Proteomes" id="UP000003340">
    <property type="component" value="Unassembled WGS sequence"/>
</dbReference>
<gene>
    <name evidence="1" type="ORF">CLOSTMETH_03765</name>
</gene>